<dbReference type="EMBL" id="BMHK01000029">
    <property type="protein sequence ID" value="GGC11077.1"/>
    <property type="molecule type" value="Genomic_DNA"/>
</dbReference>
<reference evidence="2" key="1">
    <citation type="journal article" date="2014" name="Int. J. Syst. Evol. Microbiol.">
        <title>Complete genome sequence of Corynebacterium casei LMG S-19264T (=DSM 44701T), isolated from a smear-ripened cheese.</title>
        <authorList>
            <consortium name="US DOE Joint Genome Institute (JGI-PGF)"/>
            <person name="Walter F."/>
            <person name="Albersmeier A."/>
            <person name="Kalinowski J."/>
            <person name="Ruckert C."/>
        </authorList>
    </citation>
    <scope>NUCLEOTIDE SEQUENCE</scope>
    <source>
        <strain evidence="2">CGMCC 1.15095</strain>
    </source>
</reference>
<feature type="region of interest" description="Disordered" evidence="1">
    <location>
        <begin position="46"/>
        <end position="68"/>
    </location>
</feature>
<keyword evidence="3" id="KW-1185">Reference proteome</keyword>
<reference evidence="2" key="2">
    <citation type="submission" date="2020-09" db="EMBL/GenBank/DDBJ databases">
        <authorList>
            <person name="Sun Q."/>
            <person name="Zhou Y."/>
        </authorList>
    </citation>
    <scope>NUCLEOTIDE SEQUENCE</scope>
    <source>
        <strain evidence="2">CGMCC 1.15095</strain>
    </source>
</reference>
<proteinExistence type="predicted"/>
<accession>A0A916TVT8</accession>
<sequence length="68" mass="7292">MLSYAFLIVENVVPQAGPGGESPGQHLAHGFAREHGFALRHEAAEMAGEDHARHGQAPDDDRFAGMLL</sequence>
<gene>
    <name evidence="2" type="ORF">GCM10011494_32240</name>
</gene>
<dbReference type="Proteomes" id="UP000608154">
    <property type="component" value="Unassembled WGS sequence"/>
</dbReference>
<evidence type="ECO:0000313" key="3">
    <source>
        <dbReference type="Proteomes" id="UP000608154"/>
    </source>
</evidence>
<evidence type="ECO:0000313" key="2">
    <source>
        <dbReference type="EMBL" id="GGC11077.1"/>
    </source>
</evidence>
<organism evidence="2 3">
    <name type="scientific">Novosphingobium endophyticum</name>
    <dbReference type="NCBI Taxonomy" id="1955250"/>
    <lineage>
        <taxon>Bacteria</taxon>
        <taxon>Pseudomonadati</taxon>
        <taxon>Pseudomonadota</taxon>
        <taxon>Alphaproteobacteria</taxon>
        <taxon>Sphingomonadales</taxon>
        <taxon>Sphingomonadaceae</taxon>
        <taxon>Novosphingobium</taxon>
    </lineage>
</organism>
<protein>
    <submittedName>
        <fullName evidence="2">Uncharacterized protein</fullName>
    </submittedName>
</protein>
<name>A0A916TVT8_9SPHN</name>
<comment type="caution">
    <text evidence="2">The sequence shown here is derived from an EMBL/GenBank/DDBJ whole genome shotgun (WGS) entry which is preliminary data.</text>
</comment>
<dbReference type="AlphaFoldDB" id="A0A916TVT8"/>
<evidence type="ECO:0000256" key="1">
    <source>
        <dbReference type="SAM" id="MobiDB-lite"/>
    </source>
</evidence>